<dbReference type="InterPro" id="IPR011006">
    <property type="entry name" value="CheY-like_superfamily"/>
</dbReference>
<dbReference type="InterPro" id="IPR039420">
    <property type="entry name" value="WalR-like"/>
</dbReference>
<dbReference type="PANTHER" id="PTHR43214:SF38">
    <property type="entry name" value="NITRATE_NITRITE RESPONSE REGULATOR PROTEIN NARL"/>
    <property type="match status" value="1"/>
</dbReference>
<gene>
    <name evidence="3" type="ORF">EVA_21089</name>
</gene>
<protein>
    <submittedName>
        <fullName evidence="3">Two component LuxR family transcriptional regulator</fullName>
    </submittedName>
</protein>
<dbReference type="Pfam" id="PF00072">
    <property type="entry name" value="Response_reg"/>
    <property type="match status" value="1"/>
</dbReference>
<proteinExistence type="predicted"/>
<reference evidence="3" key="1">
    <citation type="journal article" date="2012" name="PLoS ONE">
        <title>Gene sets for utilization of primary and secondary nutrition supplies in the distal gut of endangered iberian lynx.</title>
        <authorList>
            <person name="Alcaide M."/>
            <person name="Messina E."/>
            <person name="Richter M."/>
            <person name="Bargiela R."/>
            <person name="Peplies J."/>
            <person name="Huws S.A."/>
            <person name="Newbold C.J."/>
            <person name="Golyshin P.N."/>
            <person name="Simon M.A."/>
            <person name="Lopez G."/>
            <person name="Yakimov M.M."/>
            <person name="Ferrer M."/>
        </authorList>
    </citation>
    <scope>NUCLEOTIDE SEQUENCE</scope>
</reference>
<feature type="non-terminal residue" evidence="3">
    <location>
        <position position="118"/>
    </location>
</feature>
<organism evidence="3">
    <name type="scientific">gut metagenome</name>
    <dbReference type="NCBI Taxonomy" id="749906"/>
    <lineage>
        <taxon>unclassified sequences</taxon>
        <taxon>metagenomes</taxon>
        <taxon>organismal metagenomes</taxon>
    </lineage>
</organism>
<name>J9FTV2_9ZZZZ</name>
<sequence length="118" mass="12830">MAMADVLKQDGGFRVAGEADSKESALALLALEPDLFVISLDAQSFDALALLQEVKAQKEDIRVIMILSSPEQSGMLMQAIRLRANGYLLRTISPSEFIEQMKKAIRGEMAASEQVTSA</sequence>
<dbReference type="PANTHER" id="PTHR43214">
    <property type="entry name" value="TWO-COMPONENT RESPONSE REGULATOR"/>
    <property type="match status" value="1"/>
</dbReference>
<keyword evidence="1" id="KW-0238">DNA-binding</keyword>
<dbReference type="AlphaFoldDB" id="J9FTV2"/>
<feature type="domain" description="Response regulatory" evidence="2">
    <location>
        <begin position="1"/>
        <end position="105"/>
    </location>
</feature>
<dbReference type="GO" id="GO:0000160">
    <property type="term" value="P:phosphorelay signal transduction system"/>
    <property type="evidence" value="ECO:0007669"/>
    <property type="project" value="InterPro"/>
</dbReference>
<evidence type="ECO:0000259" key="2">
    <source>
        <dbReference type="PROSITE" id="PS50110"/>
    </source>
</evidence>
<dbReference type="Gene3D" id="3.40.50.2300">
    <property type="match status" value="1"/>
</dbReference>
<evidence type="ECO:0000256" key="1">
    <source>
        <dbReference type="ARBA" id="ARBA00023125"/>
    </source>
</evidence>
<dbReference type="InterPro" id="IPR001789">
    <property type="entry name" value="Sig_transdc_resp-reg_receiver"/>
</dbReference>
<accession>J9FTV2</accession>
<comment type="caution">
    <text evidence="3">The sequence shown here is derived from an EMBL/GenBank/DDBJ whole genome shotgun (WGS) entry which is preliminary data.</text>
</comment>
<evidence type="ECO:0000313" key="3">
    <source>
        <dbReference type="EMBL" id="EJW90804.1"/>
    </source>
</evidence>
<dbReference type="EMBL" id="AMCI01008598">
    <property type="protein sequence ID" value="EJW90804.1"/>
    <property type="molecule type" value="Genomic_DNA"/>
</dbReference>
<dbReference type="SUPFAM" id="SSF52172">
    <property type="entry name" value="CheY-like"/>
    <property type="match status" value="1"/>
</dbReference>
<dbReference type="PROSITE" id="PS50110">
    <property type="entry name" value="RESPONSE_REGULATORY"/>
    <property type="match status" value="1"/>
</dbReference>
<dbReference type="GO" id="GO:0003677">
    <property type="term" value="F:DNA binding"/>
    <property type="evidence" value="ECO:0007669"/>
    <property type="project" value="UniProtKB-KW"/>
</dbReference>